<dbReference type="STRING" id="602072.A0A1R3RBX4"/>
<dbReference type="GO" id="GO:0004316">
    <property type="term" value="F:3-oxoacyl-[acyl-carrier-protein] reductase (NADPH) activity"/>
    <property type="evidence" value="ECO:0007669"/>
    <property type="project" value="UniProtKB-EC"/>
</dbReference>
<feature type="signal peptide" evidence="4">
    <location>
        <begin position="1"/>
        <end position="24"/>
    </location>
</feature>
<dbReference type="Gene3D" id="3.40.50.720">
    <property type="entry name" value="NAD(P)-binding Rossmann-like Domain"/>
    <property type="match status" value="1"/>
</dbReference>
<dbReference type="PANTHER" id="PTHR42879">
    <property type="entry name" value="3-OXOACYL-(ACYL-CARRIER-PROTEIN) REDUCTASE"/>
    <property type="match status" value="1"/>
</dbReference>
<protein>
    <recommendedName>
        <fullName evidence="2">3-oxoacyl-[acyl-carrier-protein] reductase</fullName>
        <ecNumber evidence="2">1.1.1.100</ecNumber>
    </recommendedName>
</protein>
<dbReference type="SUPFAM" id="SSF51735">
    <property type="entry name" value="NAD(P)-binding Rossmann-fold domains"/>
    <property type="match status" value="1"/>
</dbReference>
<evidence type="ECO:0000256" key="4">
    <source>
        <dbReference type="SAM" id="SignalP"/>
    </source>
</evidence>
<dbReference type="EC" id="1.1.1.100" evidence="2"/>
<name>A0A1R3RBX4_ASPC5</name>
<evidence type="ECO:0000313" key="6">
    <source>
        <dbReference type="Proteomes" id="UP000188318"/>
    </source>
</evidence>
<dbReference type="Proteomes" id="UP000188318">
    <property type="component" value="Unassembled WGS sequence"/>
</dbReference>
<evidence type="ECO:0000256" key="3">
    <source>
        <dbReference type="ARBA" id="ARBA00048508"/>
    </source>
</evidence>
<dbReference type="InterPro" id="IPR002347">
    <property type="entry name" value="SDR_fam"/>
</dbReference>
<dbReference type="Pfam" id="PF13561">
    <property type="entry name" value="adh_short_C2"/>
    <property type="match status" value="1"/>
</dbReference>
<dbReference type="PRINTS" id="PR00081">
    <property type="entry name" value="GDHRDH"/>
</dbReference>
<comment type="similarity">
    <text evidence="1">Belongs to the short-chain dehydrogenases/reductases (SDR) family.</text>
</comment>
<accession>A0A1R3RBX4</accession>
<dbReference type="EMBL" id="KV907509">
    <property type="protein sequence ID" value="OOF91991.1"/>
    <property type="molecule type" value="Genomic_DNA"/>
</dbReference>
<dbReference type="OrthoDB" id="5840532at2759"/>
<sequence length="256" mass="28018">MTILSTHLVGVALIIGCNNIGAEAGFHIADAGAKAVVFADPDAKRASECSTYLNSVMKGKHKRRDYKTTHFAFKNLEKVTVRAIVNDVIAAYGQIDYVVNTIGISMGPRDVENSDMTNCCEVEAAAMLQQADRKFKTKKADRQIGRGVIVNVTPANPGDSFPHYRRAGIAVTTKTALKYKSIRCNLVCPLWVRDETFEKQYNTKSDIRKTIAEEIPCGRAAELDELADTIAFLVSPAASYINAKCLVLDGAREENV</sequence>
<dbReference type="AlphaFoldDB" id="A0A1R3RBX4"/>
<evidence type="ECO:0000313" key="5">
    <source>
        <dbReference type="EMBL" id="OOF91991.1"/>
    </source>
</evidence>
<keyword evidence="6" id="KW-1185">Reference proteome</keyword>
<feature type="chain" id="PRO_5012367864" description="3-oxoacyl-[acyl-carrier-protein] reductase" evidence="4">
    <location>
        <begin position="25"/>
        <end position="256"/>
    </location>
</feature>
<dbReference type="InterPro" id="IPR036291">
    <property type="entry name" value="NAD(P)-bd_dom_sf"/>
</dbReference>
<gene>
    <name evidence="5" type="ORF">ASPCADRAFT_9393</name>
</gene>
<evidence type="ECO:0000256" key="2">
    <source>
        <dbReference type="ARBA" id="ARBA00012948"/>
    </source>
</evidence>
<proteinExistence type="inferred from homology"/>
<dbReference type="VEuPathDB" id="FungiDB:ASPCADRAFT_9393"/>
<keyword evidence="4" id="KW-0732">Signal</keyword>
<organism evidence="5 6">
    <name type="scientific">Aspergillus carbonarius (strain ITEM 5010)</name>
    <dbReference type="NCBI Taxonomy" id="602072"/>
    <lineage>
        <taxon>Eukaryota</taxon>
        <taxon>Fungi</taxon>
        <taxon>Dikarya</taxon>
        <taxon>Ascomycota</taxon>
        <taxon>Pezizomycotina</taxon>
        <taxon>Eurotiomycetes</taxon>
        <taxon>Eurotiomycetidae</taxon>
        <taxon>Eurotiales</taxon>
        <taxon>Aspergillaceae</taxon>
        <taxon>Aspergillus</taxon>
        <taxon>Aspergillus subgen. Circumdati</taxon>
    </lineage>
</organism>
<comment type="catalytic activity">
    <reaction evidence="3">
        <text>a (3R)-hydroxyacyl-[ACP] + NADP(+) = a 3-oxoacyl-[ACP] + NADPH + H(+)</text>
        <dbReference type="Rhea" id="RHEA:17397"/>
        <dbReference type="Rhea" id="RHEA-COMP:9916"/>
        <dbReference type="Rhea" id="RHEA-COMP:9945"/>
        <dbReference type="ChEBI" id="CHEBI:15378"/>
        <dbReference type="ChEBI" id="CHEBI:57783"/>
        <dbReference type="ChEBI" id="CHEBI:58349"/>
        <dbReference type="ChEBI" id="CHEBI:78776"/>
        <dbReference type="ChEBI" id="CHEBI:78827"/>
        <dbReference type="EC" id="1.1.1.100"/>
    </reaction>
</comment>
<reference evidence="6" key="1">
    <citation type="journal article" date="2017" name="Genome Biol.">
        <title>Comparative genomics reveals high biological diversity and specific adaptations in the industrially and medically important fungal genus Aspergillus.</title>
        <authorList>
            <person name="de Vries R.P."/>
            <person name="Riley R."/>
            <person name="Wiebenga A."/>
            <person name="Aguilar-Osorio G."/>
            <person name="Amillis S."/>
            <person name="Uchima C.A."/>
            <person name="Anderluh G."/>
            <person name="Asadollahi M."/>
            <person name="Askin M."/>
            <person name="Barry K."/>
            <person name="Battaglia E."/>
            <person name="Bayram O."/>
            <person name="Benocci T."/>
            <person name="Braus-Stromeyer S.A."/>
            <person name="Caldana C."/>
            <person name="Canovas D."/>
            <person name="Cerqueira G.C."/>
            <person name="Chen F."/>
            <person name="Chen W."/>
            <person name="Choi C."/>
            <person name="Clum A."/>
            <person name="Dos Santos R.A."/>
            <person name="Damasio A.R."/>
            <person name="Diallinas G."/>
            <person name="Emri T."/>
            <person name="Fekete E."/>
            <person name="Flipphi M."/>
            <person name="Freyberg S."/>
            <person name="Gallo A."/>
            <person name="Gournas C."/>
            <person name="Habgood R."/>
            <person name="Hainaut M."/>
            <person name="Harispe M.L."/>
            <person name="Henrissat B."/>
            <person name="Hilden K.S."/>
            <person name="Hope R."/>
            <person name="Hossain A."/>
            <person name="Karabika E."/>
            <person name="Karaffa L."/>
            <person name="Karanyi Z."/>
            <person name="Krasevec N."/>
            <person name="Kuo A."/>
            <person name="Kusch H."/>
            <person name="LaButti K."/>
            <person name="Lagendijk E.L."/>
            <person name="Lapidus A."/>
            <person name="Levasseur A."/>
            <person name="Lindquist E."/>
            <person name="Lipzen A."/>
            <person name="Logrieco A.F."/>
            <person name="MacCabe A."/>
            <person name="Maekelae M.R."/>
            <person name="Malavazi I."/>
            <person name="Melin P."/>
            <person name="Meyer V."/>
            <person name="Mielnichuk N."/>
            <person name="Miskei M."/>
            <person name="Molnar A.P."/>
            <person name="Mule G."/>
            <person name="Ngan C.Y."/>
            <person name="Orejas M."/>
            <person name="Orosz E."/>
            <person name="Ouedraogo J.P."/>
            <person name="Overkamp K.M."/>
            <person name="Park H.-S."/>
            <person name="Perrone G."/>
            <person name="Piumi F."/>
            <person name="Punt P.J."/>
            <person name="Ram A.F."/>
            <person name="Ramon A."/>
            <person name="Rauscher S."/>
            <person name="Record E."/>
            <person name="Riano-Pachon D.M."/>
            <person name="Robert V."/>
            <person name="Roehrig J."/>
            <person name="Ruller R."/>
            <person name="Salamov A."/>
            <person name="Salih N.S."/>
            <person name="Samson R.A."/>
            <person name="Sandor E."/>
            <person name="Sanguinetti M."/>
            <person name="Schuetze T."/>
            <person name="Sepcic K."/>
            <person name="Shelest E."/>
            <person name="Sherlock G."/>
            <person name="Sophianopoulou V."/>
            <person name="Squina F.M."/>
            <person name="Sun H."/>
            <person name="Susca A."/>
            <person name="Todd R.B."/>
            <person name="Tsang A."/>
            <person name="Unkles S.E."/>
            <person name="van de Wiele N."/>
            <person name="van Rossen-Uffink D."/>
            <person name="Oliveira J.V."/>
            <person name="Vesth T.C."/>
            <person name="Visser J."/>
            <person name="Yu J.-H."/>
            <person name="Zhou M."/>
            <person name="Andersen M.R."/>
            <person name="Archer D.B."/>
            <person name="Baker S.E."/>
            <person name="Benoit I."/>
            <person name="Brakhage A.A."/>
            <person name="Braus G.H."/>
            <person name="Fischer R."/>
            <person name="Frisvad J.C."/>
            <person name="Goldman G.H."/>
            <person name="Houbraken J."/>
            <person name="Oakley B."/>
            <person name="Pocsi I."/>
            <person name="Scazzocchio C."/>
            <person name="Seiboth B."/>
            <person name="vanKuyk P.A."/>
            <person name="Wortman J."/>
            <person name="Dyer P.S."/>
            <person name="Grigoriev I.V."/>
        </authorList>
    </citation>
    <scope>NUCLEOTIDE SEQUENCE [LARGE SCALE GENOMIC DNA]</scope>
    <source>
        <strain evidence="6">ITEM 5010</strain>
    </source>
</reference>
<evidence type="ECO:0000256" key="1">
    <source>
        <dbReference type="ARBA" id="ARBA00006484"/>
    </source>
</evidence>
<dbReference type="PANTHER" id="PTHR42879:SF2">
    <property type="entry name" value="3-OXOACYL-[ACYL-CARRIER-PROTEIN] REDUCTASE FABG"/>
    <property type="match status" value="1"/>
</dbReference>
<dbReference type="InterPro" id="IPR050259">
    <property type="entry name" value="SDR"/>
</dbReference>